<accession>A0A848CSC6</accession>
<dbReference type="GO" id="GO:0005524">
    <property type="term" value="F:ATP binding"/>
    <property type="evidence" value="ECO:0007669"/>
    <property type="project" value="UniProtKB-KW"/>
</dbReference>
<dbReference type="SUPFAM" id="SSF100920">
    <property type="entry name" value="Heat shock protein 70kD (HSP70), peptide-binding domain"/>
    <property type="match status" value="1"/>
</dbReference>
<evidence type="ECO:0000256" key="5">
    <source>
        <dbReference type="RuleBase" id="RU003322"/>
    </source>
</evidence>
<dbReference type="InterPro" id="IPR029047">
    <property type="entry name" value="HSP70_peptide-bd_sf"/>
</dbReference>
<evidence type="ECO:0000313" key="6">
    <source>
        <dbReference type="EMBL" id="NME57911.1"/>
    </source>
</evidence>
<dbReference type="Gene3D" id="2.60.34.10">
    <property type="entry name" value="Substrate Binding Domain Of DNAk, Chain A, domain 1"/>
    <property type="match status" value="1"/>
</dbReference>
<dbReference type="Proteomes" id="UP000580130">
    <property type="component" value="Unassembled WGS sequence"/>
</dbReference>
<dbReference type="PRINTS" id="PR00301">
    <property type="entry name" value="HEATSHOCK70"/>
</dbReference>
<reference evidence="6 7" key="1">
    <citation type="submission" date="2020-04" db="EMBL/GenBank/DDBJ databases">
        <authorList>
            <person name="Hitch T.C.A."/>
            <person name="Wylensek D."/>
            <person name="Clavel T."/>
        </authorList>
    </citation>
    <scope>NUCLEOTIDE SEQUENCE [LARGE SCALE GENOMIC DNA]</scope>
    <source>
        <strain evidence="6 7">BSM-383-APC-5F</strain>
    </source>
</reference>
<dbReference type="InterPro" id="IPR013126">
    <property type="entry name" value="Hsp_70_fam"/>
</dbReference>
<proteinExistence type="inferred from homology"/>
<evidence type="ECO:0000256" key="2">
    <source>
        <dbReference type="ARBA" id="ARBA00022741"/>
    </source>
</evidence>
<comment type="caution">
    <text evidence="6">The sequence shown here is derived from an EMBL/GenBank/DDBJ whole genome shotgun (WGS) entry which is preliminary data.</text>
</comment>
<dbReference type="GO" id="GO:0140662">
    <property type="term" value="F:ATP-dependent protein folding chaperone"/>
    <property type="evidence" value="ECO:0007669"/>
    <property type="project" value="InterPro"/>
</dbReference>
<evidence type="ECO:0000256" key="3">
    <source>
        <dbReference type="ARBA" id="ARBA00022840"/>
    </source>
</evidence>
<dbReference type="InterPro" id="IPR043129">
    <property type="entry name" value="ATPase_NBD"/>
</dbReference>
<dbReference type="EMBL" id="JABAFX010000029">
    <property type="protein sequence ID" value="NME57911.1"/>
    <property type="molecule type" value="Genomic_DNA"/>
</dbReference>
<dbReference type="FunFam" id="3.30.420.40:FF:000028">
    <property type="entry name" value="heat shock 70 kDa protein-like"/>
    <property type="match status" value="1"/>
</dbReference>
<protein>
    <submittedName>
        <fullName evidence="6">Hsp70 family protein</fullName>
    </submittedName>
</protein>
<name>A0A848CSC6_9FIRM</name>
<dbReference type="RefSeq" id="WP_168934017.1">
    <property type="nucleotide sequence ID" value="NZ_JABAFX010000029.1"/>
</dbReference>
<comment type="similarity">
    <text evidence="1 5">Belongs to the heat shock protein 70 family.</text>
</comment>
<dbReference type="Gene3D" id="3.90.640.10">
    <property type="entry name" value="Actin, Chain A, domain 4"/>
    <property type="match status" value="1"/>
</dbReference>
<keyword evidence="3 5" id="KW-0067">ATP-binding</keyword>
<keyword evidence="4" id="KW-0143">Chaperone</keyword>
<dbReference type="SUPFAM" id="SSF53067">
    <property type="entry name" value="Actin-like ATPase domain"/>
    <property type="match status" value="2"/>
</dbReference>
<dbReference type="AlphaFoldDB" id="A0A848CSC6"/>
<evidence type="ECO:0000313" key="7">
    <source>
        <dbReference type="Proteomes" id="UP000580130"/>
    </source>
</evidence>
<dbReference type="Gene3D" id="3.30.420.40">
    <property type="match status" value="2"/>
</dbReference>
<keyword evidence="2 5" id="KW-0547">Nucleotide-binding</keyword>
<dbReference type="PANTHER" id="PTHR19375">
    <property type="entry name" value="HEAT SHOCK PROTEIN 70KDA"/>
    <property type="match status" value="1"/>
</dbReference>
<sequence length="503" mass="55519">MEKKLFDEITNIDCVIDFGTANTVGAYQNPVFKVPMCVPMSDGGYKLSTALYIESDTHYAVGSVAKDQSILEPDKVETDIKRKLGSSEKTTLNGIGFSKEQMAALVMKEAVRSIEHELGKNVKNVLLTVPAAFTPHERKAIICAAEIIGLNVVELLDEPIAAAIGYIETKNQEGTMVLIDIGAGTSDFFALDYHNQKLTPLLKDGISDLGGNDYTDALKEGIKKQIGWKSSEDFRSKQEEQILSGKAEEMKQRLSKLEKDQIVLTTGGQTKLVKVTIKEFESWTRPQQDILLNKLEEFKKNLTEVGVKNIDKVVMTGGGGSMPQIKKLAEEVFGVEPIEHDCNYAVSKGAVIYSQNPEKYSIIGKAYGVRVLTMKGEPKINNIIKACDICPVVQNKSYETICDDQERVTLKIYESHAVEQYIKEAEGIFLGNVVLLLPPGLKKGASIEVEFKLDKSGLLSVMAKEKESGCSVAVSFEPEGVMDFRPVKEQRAEIEKFLENTEG</sequence>
<evidence type="ECO:0000256" key="4">
    <source>
        <dbReference type="ARBA" id="ARBA00023186"/>
    </source>
</evidence>
<gene>
    <name evidence="6" type="ORF">HF855_10935</name>
</gene>
<dbReference type="Pfam" id="PF00012">
    <property type="entry name" value="HSP70"/>
    <property type="match status" value="1"/>
</dbReference>
<organism evidence="6 7">
    <name type="scientific">Dorea formicigenerans</name>
    <dbReference type="NCBI Taxonomy" id="39486"/>
    <lineage>
        <taxon>Bacteria</taxon>
        <taxon>Bacillati</taxon>
        <taxon>Bacillota</taxon>
        <taxon>Clostridia</taxon>
        <taxon>Lachnospirales</taxon>
        <taxon>Lachnospiraceae</taxon>
        <taxon>Dorea</taxon>
    </lineage>
</organism>
<evidence type="ECO:0000256" key="1">
    <source>
        <dbReference type="ARBA" id="ARBA00007381"/>
    </source>
</evidence>